<comment type="caution">
    <text evidence="1">The sequence shown here is derived from an EMBL/GenBank/DDBJ whole genome shotgun (WGS) entry which is preliminary data.</text>
</comment>
<organism evidence="1 2">
    <name type="scientific">Candidatus Daviesbacteria bacterium GW2011_GWB1_36_5</name>
    <dbReference type="NCBI Taxonomy" id="1618426"/>
    <lineage>
        <taxon>Bacteria</taxon>
        <taxon>Candidatus Daviesiibacteriota</taxon>
    </lineage>
</organism>
<proteinExistence type="predicted"/>
<sequence>MAERIFKISPKTSFETLAKIKTYDHDTNKIAAIDMVQNGRELENAIDWDQAIMNIEVARGGREFSRKLHSLVLYFLPGNILREERYLEINYSV</sequence>
<evidence type="ECO:0000313" key="1">
    <source>
        <dbReference type="EMBL" id="KKQ09089.1"/>
    </source>
</evidence>
<protein>
    <submittedName>
        <fullName evidence="1">Uncharacterized protein</fullName>
    </submittedName>
</protein>
<accession>A0A0G0HAJ9</accession>
<reference evidence="1 2" key="1">
    <citation type="journal article" date="2015" name="Nature">
        <title>rRNA introns, odd ribosomes, and small enigmatic genomes across a large radiation of phyla.</title>
        <authorList>
            <person name="Brown C.T."/>
            <person name="Hug L.A."/>
            <person name="Thomas B.C."/>
            <person name="Sharon I."/>
            <person name="Castelle C.J."/>
            <person name="Singh A."/>
            <person name="Wilkins M.J."/>
            <person name="Williams K.H."/>
            <person name="Banfield J.F."/>
        </authorList>
    </citation>
    <scope>NUCLEOTIDE SEQUENCE [LARGE SCALE GENOMIC DNA]</scope>
</reference>
<dbReference type="EMBL" id="LBSA01000017">
    <property type="protein sequence ID" value="KKQ09089.1"/>
    <property type="molecule type" value="Genomic_DNA"/>
</dbReference>
<dbReference type="AlphaFoldDB" id="A0A0G0HAJ9"/>
<gene>
    <name evidence="1" type="ORF">US19_C0017G0034</name>
</gene>
<dbReference type="Proteomes" id="UP000034492">
    <property type="component" value="Unassembled WGS sequence"/>
</dbReference>
<name>A0A0G0HAJ9_9BACT</name>
<evidence type="ECO:0000313" key="2">
    <source>
        <dbReference type="Proteomes" id="UP000034492"/>
    </source>
</evidence>